<comment type="similarity">
    <text evidence="2">Belongs to the ESF2/ABP1 family.</text>
</comment>
<feature type="region of interest" description="Disordered" evidence="9">
    <location>
        <begin position="1"/>
        <end position="121"/>
    </location>
</feature>
<feature type="compositionally biased region" description="Basic and acidic residues" evidence="9">
    <location>
        <begin position="11"/>
        <end position="30"/>
    </location>
</feature>
<evidence type="ECO:0000256" key="5">
    <source>
        <dbReference type="ARBA" id="ARBA00022884"/>
    </source>
</evidence>
<proteinExistence type="inferred from homology"/>
<evidence type="ECO:0000256" key="3">
    <source>
        <dbReference type="ARBA" id="ARBA00013906"/>
    </source>
</evidence>
<evidence type="ECO:0000313" key="11">
    <source>
        <dbReference type="Proteomes" id="UP000663671"/>
    </source>
</evidence>
<comment type="function">
    <text evidence="7">Involved in the small subunit (SSU) processome assembly and function, and in the 18S rRNA synthesis. Required for the early cleavages at sites A0, A1 and A2.</text>
</comment>
<dbReference type="GO" id="GO:0034462">
    <property type="term" value="P:small-subunit processome assembly"/>
    <property type="evidence" value="ECO:0007669"/>
    <property type="project" value="TreeGrafter"/>
</dbReference>
<keyword evidence="5" id="KW-0694">RNA-binding</keyword>
<evidence type="ECO:0000256" key="2">
    <source>
        <dbReference type="ARBA" id="ARBA00005819"/>
    </source>
</evidence>
<dbReference type="GO" id="GO:0000480">
    <property type="term" value="P:endonucleolytic cleavage in 5'-ETS of tricistronic rRNA transcript (SSU-rRNA, 5.8S rRNA, LSU-rRNA)"/>
    <property type="evidence" value="ECO:0007669"/>
    <property type="project" value="TreeGrafter"/>
</dbReference>
<dbReference type="PANTHER" id="PTHR12311">
    <property type="entry name" value="ACTIVATOR OF BASAL TRANSCRIPTION 1"/>
    <property type="match status" value="1"/>
</dbReference>
<reference evidence="10" key="1">
    <citation type="submission" date="2021-01" db="EMBL/GenBank/DDBJ databases">
        <title>Chromosome-level genome assembly of a human fungal pathogen reveals clustering of transcriptionally co-regulated genes.</title>
        <authorList>
            <person name="Voorhies M."/>
            <person name="Cohen S."/>
            <person name="Shea T.P."/>
            <person name="Petrus S."/>
            <person name="Munoz J.F."/>
            <person name="Poplawski S."/>
            <person name="Goldman W.E."/>
            <person name="Michael T."/>
            <person name="Cuomo C.A."/>
            <person name="Sil A."/>
            <person name="Beyhan S."/>
        </authorList>
    </citation>
    <scope>NUCLEOTIDE SEQUENCE</scope>
    <source>
        <strain evidence="10">WU24</strain>
    </source>
</reference>
<dbReference type="InterPro" id="IPR039119">
    <property type="entry name" value="ABT1/Esf2"/>
</dbReference>
<dbReference type="GO" id="GO:0003723">
    <property type="term" value="F:RNA binding"/>
    <property type="evidence" value="ECO:0007669"/>
    <property type="project" value="UniProtKB-KW"/>
</dbReference>
<keyword evidence="6" id="KW-0539">Nucleus</keyword>
<feature type="region of interest" description="Disordered" evidence="9">
    <location>
        <begin position="265"/>
        <end position="289"/>
    </location>
</feature>
<dbReference type="GO" id="GO:0005730">
    <property type="term" value="C:nucleolus"/>
    <property type="evidence" value="ECO:0007669"/>
    <property type="project" value="UniProtKB-SubCell"/>
</dbReference>
<dbReference type="InterPro" id="IPR012677">
    <property type="entry name" value="Nucleotide-bd_a/b_plait_sf"/>
</dbReference>
<dbReference type="InterPro" id="IPR035979">
    <property type="entry name" value="RBD_domain_sf"/>
</dbReference>
<dbReference type="AlphaFoldDB" id="A0A8A1M5F2"/>
<feature type="compositionally biased region" description="Basic and acidic residues" evidence="9">
    <location>
        <begin position="268"/>
        <end position="289"/>
    </location>
</feature>
<evidence type="ECO:0000256" key="8">
    <source>
        <dbReference type="ARBA" id="ARBA00032634"/>
    </source>
</evidence>
<name>A0A8A1M5F2_AJECA</name>
<dbReference type="CDD" id="cd12263">
    <property type="entry name" value="RRM_ABT1_like"/>
    <property type="match status" value="1"/>
</dbReference>
<dbReference type="EMBL" id="CP069111">
    <property type="protein sequence ID" value="QSS61221.1"/>
    <property type="molecule type" value="Genomic_DNA"/>
</dbReference>
<dbReference type="SUPFAM" id="SSF54928">
    <property type="entry name" value="RNA-binding domain, RBD"/>
    <property type="match status" value="1"/>
</dbReference>
<dbReference type="OrthoDB" id="287393at2759"/>
<evidence type="ECO:0000313" key="10">
    <source>
        <dbReference type="EMBL" id="QSS61221.1"/>
    </source>
</evidence>
<evidence type="ECO:0000256" key="9">
    <source>
        <dbReference type="SAM" id="MobiDB-lite"/>
    </source>
</evidence>
<evidence type="ECO:0000256" key="7">
    <source>
        <dbReference type="ARBA" id="ARBA00025024"/>
    </source>
</evidence>
<comment type="subcellular location">
    <subcellularLocation>
        <location evidence="1">Nucleus</location>
        <location evidence="1">Nucleolus</location>
    </subcellularLocation>
</comment>
<protein>
    <recommendedName>
        <fullName evidence="3">Pre-rRNA-processing protein ESF2</fullName>
    </recommendedName>
    <alternativeName>
        <fullName evidence="8">18S rRNA factor 2</fullName>
    </alternativeName>
    <alternativeName>
        <fullName evidence="4">Pre-rRNA-processing protein esf2</fullName>
    </alternativeName>
</protein>
<sequence length="324" mass="37330">MDYNELLGITHSDDDGASDHDDDFKHRATEGKGYTIKRSRTAESHGSDNRNSDNEHGEKQSRTDLHVKRRKLNREMAEAASSEEDNRNQTKAIEQDIDLAPSTTTKSLEEKTKPRKAPKSKKRGVIYFSSLPPYLKPRALKNLLQARGFEPITRIFLTPLMPSDSRQKGNKRKTYSDGWVEFASKKTAKICAETLNARTIGGRGYYRDDLLNVKYLHKFGWDDLMEQVQRERSEREAKRRIEDAQARKEQKMYLENVEAGRAVQGMARKREEKQRALTQGSKDDMAAKAPDIRRRFVQNTIITREREDGRPIGEDTKRVLATIF</sequence>
<dbReference type="VEuPathDB" id="FungiDB:I7I51_03393"/>
<dbReference type="InterPro" id="IPR034353">
    <property type="entry name" value="ABT1/ESF2_RRM"/>
</dbReference>
<evidence type="ECO:0000256" key="4">
    <source>
        <dbReference type="ARBA" id="ARBA00021800"/>
    </source>
</evidence>
<evidence type="ECO:0000256" key="1">
    <source>
        <dbReference type="ARBA" id="ARBA00004604"/>
    </source>
</evidence>
<dbReference type="Proteomes" id="UP000663671">
    <property type="component" value="Chromosome 5"/>
</dbReference>
<gene>
    <name evidence="10" type="primary">ESF2</name>
    <name evidence="10" type="ORF">I7I51_03393</name>
</gene>
<dbReference type="Gene3D" id="3.30.70.330">
    <property type="match status" value="1"/>
</dbReference>
<accession>A0A8A1M5F2</accession>
<organism evidence="10 11">
    <name type="scientific">Ajellomyces capsulatus</name>
    <name type="common">Darling's disease fungus</name>
    <name type="synonym">Histoplasma capsulatum</name>
    <dbReference type="NCBI Taxonomy" id="5037"/>
    <lineage>
        <taxon>Eukaryota</taxon>
        <taxon>Fungi</taxon>
        <taxon>Dikarya</taxon>
        <taxon>Ascomycota</taxon>
        <taxon>Pezizomycotina</taxon>
        <taxon>Eurotiomycetes</taxon>
        <taxon>Eurotiomycetidae</taxon>
        <taxon>Onygenales</taxon>
        <taxon>Ajellomycetaceae</taxon>
        <taxon>Histoplasma</taxon>
    </lineage>
</organism>
<dbReference type="GO" id="GO:0000447">
    <property type="term" value="P:endonucleolytic cleavage in ITS1 to separate SSU-rRNA from 5.8S rRNA and LSU-rRNA from tricistronic rRNA transcript (SSU-rRNA, 5.8S rRNA, LSU-rRNA)"/>
    <property type="evidence" value="ECO:0007669"/>
    <property type="project" value="TreeGrafter"/>
</dbReference>
<dbReference type="PANTHER" id="PTHR12311:SF7">
    <property type="entry name" value="ACTIVATOR OF BASAL TRANSCRIPTION 1"/>
    <property type="match status" value="1"/>
</dbReference>
<dbReference type="GO" id="GO:0000472">
    <property type="term" value="P:endonucleolytic cleavage to generate mature 5'-end of SSU-rRNA from (SSU-rRNA, 5.8S rRNA, LSU-rRNA)"/>
    <property type="evidence" value="ECO:0007669"/>
    <property type="project" value="TreeGrafter"/>
</dbReference>
<evidence type="ECO:0000256" key="6">
    <source>
        <dbReference type="ARBA" id="ARBA00023242"/>
    </source>
</evidence>
<feature type="compositionally biased region" description="Basic and acidic residues" evidence="9">
    <location>
        <begin position="40"/>
        <end position="66"/>
    </location>
</feature>